<dbReference type="AlphaFoldDB" id="A0A1D9NYN5"/>
<dbReference type="GO" id="GO:0016020">
    <property type="term" value="C:membrane"/>
    <property type="evidence" value="ECO:0007669"/>
    <property type="project" value="InterPro"/>
</dbReference>
<name>A0A1D9NYN5_9FIRM</name>
<dbReference type="Pfam" id="PF18025">
    <property type="entry name" value="FucT_N"/>
    <property type="match status" value="1"/>
</dbReference>
<feature type="domain" description="Fucosyltransferase C-terminal" evidence="4">
    <location>
        <begin position="123"/>
        <end position="265"/>
    </location>
</feature>
<evidence type="ECO:0000256" key="2">
    <source>
        <dbReference type="ARBA" id="ARBA00022676"/>
    </source>
</evidence>
<dbReference type="PANTHER" id="PTHR11929">
    <property type="entry name" value="ALPHA- 1,3 -FUCOSYLTRANSFERASE"/>
    <property type="match status" value="1"/>
</dbReference>
<keyword evidence="7" id="KW-1185">Reference proteome</keyword>
<dbReference type="SUPFAM" id="SSF53756">
    <property type="entry name" value="UDP-Glycosyltransferase/glycogen phosphorylase"/>
    <property type="match status" value="1"/>
</dbReference>
<evidence type="ECO:0000256" key="3">
    <source>
        <dbReference type="ARBA" id="ARBA00022679"/>
    </source>
</evidence>
<dbReference type="Pfam" id="PF00852">
    <property type="entry name" value="Glyco_transf_10"/>
    <property type="match status" value="1"/>
</dbReference>
<evidence type="ECO:0000256" key="1">
    <source>
        <dbReference type="ARBA" id="ARBA00008919"/>
    </source>
</evidence>
<organism evidence="6 7">
    <name type="scientific">Butyrivibrio hungatei</name>
    <dbReference type="NCBI Taxonomy" id="185008"/>
    <lineage>
        <taxon>Bacteria</taxon>
        <taxon>Bacillati</taxon>
        <taxon>Bacillota</taxon>
        <taxon>Clostridia</taxon>
        <taxon>Lachnospirales</taxon>
        <taxon>Lachnospiraceae</taxon>
        <taxon>Butyrivibrio</taxon>
    </lineage>
</organism>
<evidence type="ECO:0000313" key="7">
    <source>
        <dbReference type="Proteomes" id="UP000179284"/>
    </source>
</evidence>
<dbReference type="InterPro" id="IPR038577">
    <property type="entry name" value="GT10-like_C_sf"/>
</dbReference>
<evidence type="ECO:0000259" key="4">
    <source>
        <dbReference type="Pfam" id="PF00852"/>
    </source>
</evidence>
<dbReference type="Gene3D" id="3.40.50.11660">
    <property type="entry name" value="Glycosyl transferase family 10, C-terminal domain"/>
    <property type="match status" value="1"/>
</dbReference>
<accession>A0A1D9NYN5</accession>
<evidence type="ECO:0000259" key="5">
    <source>
        <dbReference type="Pfam" id="PF18025"/>
    </source>
</evidence>
<dbReference type="InterPro" id="IPR001503">
    <property type="entry name" value="Glyco_trans_10"/>
</dbReference>
<reference evidence="7" key="1">
    <citation type="submission" date="2016-10" db="EMBL/GenBank/DDBJ databases">
        <title>The complete genome sequence of the rumen bacterium Butyrivibrio hungatei MB2003.</title>
        <authorList>
            <person name="Palevich N."/>
            <person name="Kelly W.J."/>
            <person name="Leahy S.C."/>
            <person name="Altermann E."/>
            <person name="Rakonjac J."/>
            <person name="Attwood G.T."/>
        </authorList>
    </citation>
    <scope>NUCLEOTIDE SEQUENCE [LARGE SCALE GENOMIC DNA]</scope>
    <source>
        <strain evidence="7">MB2003</strain>
    </source>
</reference>
<dbReference type="InterPro" id="IPR041058">
    <property type="entry name" value="FucT_N"/>
</dbReference>
<gene>
    <name evidence="6" type="ORF">bhn_I0452</name>
</gene>
<protein>
    <submittedName>
        <fullName evidence="6">Glycosyl transferase GT10 family</fullName>
    </submittedName>
</protein>
<comment type="similarity">
    <text evidence="1">Belongs to the glycosyltransferase 10 family.</text>
</comment>
<keyword evidence="2" id="KW-0328">Glycosyltransferase</keyword>
<sequence>MSMKKIKIKFVGYDWPGFYPEELYFYRLLKKHYDVEISDDPDYVICSIFGTEYEYCKYPQIRIMCVGENYIPDFNLIDYSISRYPINYLDRNFYLIGCADVVDEKKWKQLETKNRNYPDQFINTKTRFANFIASHESENGLRGDFFKELCKYKRVDSVGSYLNNMAEEDKVTFRDDSKTNFQKQCKFTLCFESTSHEGFITEKISDAFYADTIPVYFGSTNVTEIFNEKAFIICRGREDFARTIDLIKRLDQDDGLYMEMLRQPIFVNSHYPSELEKSFEEYICHIFDQPIEHAYRRSRVYAPSRFEQYHLHCLDMVRKNASKKNILEREKALIKRVLSRLK</sequence>
<dbReference type="PANTHER" id="PTHR11929:SF194">
    <property type="entry name" value="ALPHA-(1,3)-FUCOSYLTRANSFERASE 10"/>
    <property type="match status" value="1"/>
</dbReference>
<dbReference type="GO" id="GO:0008417">
    <property type="term" value="F:fucosyltransferase activity"/>
    <property type="evidence" value="ECO:0007669"/>
    <property type="project" value="InterPro"/>
</dbReference>
<dbReference type="EMBL" id="CP017831">
    <property type="protein sequence ID" value="AOZ95486.1"/>
    <property type="molecule type" value="Genomic_DNA"/>
</dbReference>
<dbReference type="KEGG" id="bhu:bhn_I0452"/>
<dbReference type="OrthoDB" id="9791032at2"/>
<keyword evidence="3 6" id="KW-0808">Transferase</keyword>
<evidence type="ECO:0000313" key="6">
    <source>
        <dbReference type="EMBL" id="AOZ95486.1"/>
    </source>
</evidence>
<dbReference type="Proteomes" id="UP000179284">
    <property type="component" value="Chromosome I"/>
</dbReference>
<dbReference type="InterPro" id="IPR055270">
    <property type="entry name" value="Glyco_tran_10_C"/>
</dbReference>
<feature type="domain" description="Alpha-(1,3)-fucosyltransferase FucT N-terminal" evidence="5">
    <location>
        <begin position="8"/>
        <end position="91"/>
    </location>
</feature>
<proteinExistence type="inferred from homology"/>